<dbReference type="Gene3D" id="3.40.1580.10">
    <property type="entry name" value="SMI1/KNR4-like"/>
    <property type="match status" value="1"/>
</dbReference>
<dbReference type="EMBL" id="JAFBER010000044">
    <property type="protein sequence ID" value="MBM7647057.1"/>
    <property type="molecule type" value="Genomic_DNA"/>
</dbReference>
<evidence type="ECO:0000313" key="2">
    <source>
        <dbReference type="EMBL" id="MBM7647057.1"/>
    </source>
</evidence>
<dbReference type="SUPFAM" id="SSF160631">
    <property type="entry name" value="SMI1/KNR4-like"/>
    <property type="match status" value="1"/>
</dbReference>
<dbReference type="InterPro" id="IPR018958">
    <property type="entry name" value="Knr4/Smi1-like_dom"/>
</dbReference>
<comment type="caution">
    <text evidence="2">The sequence shown here is derived from an EMBL/GenBank/DDBJ whole genome shotgun (WGS) entry which is preliminary data.</text>
</comment>
<dbReference type="SMART" id="SM00860">
    <property type="entry name" value="SMI1_KNR4"/>
    <property type="match status" value="1"/>
</dbReference>
<feature type="domain" description="Knr4/Smi1-like" evidence="1">
    <location>
        <begin position="24"/>
        <end position="108"/>
    </location>
</feature>
<proteinExistence type="predicted"/>
<name>A0ABS2Q431_9BACL</name>
<dbReference type="Pfam" id="PF14567">
    <property type="entry name" value="SUKH_5"/>
    <property type="match status" value="1"/>
</dbReference>
<dbReference type="InterPro" id="IPR037883">
    <property type="entry name" value="Knr4/Smi1-like_sf"/>
</dbReference>
<dbReference type="RefSeq" id="WP_205004918.1">
    <property type="nucleotide sequence ID" value="NZ_JAFBER010000044.1"/>
</dbReference>
<gene>
    <name evidence="2" type="ORF">JOD45_003302</name>
</gene>
<organism evidence="2 3">
    <name type="scientific">Scopulibacillus daqui</name>
    <dbReference type="NCBI Taxonomy" id="1469162"/>
    <lineage>
        <taxon>Bacteria</taxon>
        <taxon>Bacillati</taxon>
        <taxon>Bacillota</taxon>
        <taxon>Bacilli</taxon>
        <taxon>Bacillales</taxon>
        <taxon>Sporolactobacillaceae</taxon>
        <taxon>Scopulibacillus</taxon>
    </lineage>
</organism>
<evidence type="ECO:0000259" key="1">
    <source>
        <dbReference type="SMART" id="SM00860"/>
    </source>
</evidence>
<keyword evidence="3" id="KW-1185">Reference proteome</keyword>
<evidence type="ECO:0000313" key="3">
    <source>
        <dbReference type="Proteomes" id="UP000808914"/>
    </source>
</evidence>
<reference evidence="2 3" key="1">
    <citation type="submission" date="2021-01" db="EMBL/GenBank/DDBJ databases">
        <title>Genomic Encyclopedia of Type Strains, Phase IV (KMG-IV): sequencing the most valuable type-strain genomes for metagenomic binning, comparative biology and taxonomic classification.</title>
        <authorList>
            <person name="Goeker M."/>
        </authorList>
    </citation>
    <scope>NUCLEOTIDE SEQUENCE [LARGE SCALE GENOMIC DNA]</scope>
    <source>
        <strain evidence="2 3">DSM 28236</strain>
    </source>
</reference>
<sequence>MSKEKIIKIMKDNKDKDAGDFTGGVDENTIKDLENVLQVTLPNSYKWFLEEYGSGGIYGAEKLIDNLNEASVIETTKEYRDVGLDKDLVIIEDCGEYMYCLDTSQLENGECLVVSWDQ</sequence>
<protein>
    <recommendedName>
        <fullName evidence="1">Knr4/Smi1-like domain-containing protein</fullName>
    </recommendedName>
</protein>
<dbReference type="Proteomes" id="UP000808914">
    <property type="component" value="Unassembled WGS sequence"/>
</dbReference>
<accession>A0ABS2Q431</accession>